<dbReference type="Proteomes" id="UP000184327">
    <property type="component" value="Unassembled WGS sequence"/>
</dbReference>
<protein>
    <recommendedName>
        <fullName evidence="4">Tetratricopeptide repeat-containing protein</fullName>
    </recommendedName>
</protein>
<dbReference type="RefSeq" id="WP_073356899.1">
    <property type="nucleotide sequence ID" value="NZ_FQUZ01000033.1"/>
</dbReference>
<evidence type="ECO:0000313" key="2">
    <source>
        <dbReference type="EMBL" id="SHF66238.1"/>
    </source>
</evidence>
<gene>
    <name evidence="2" type="ORF">SAMN02745117_02386</name>
</gene>
<dbReference type="SUPFAM" id="SSF48452">
    <property type="entry name" value="TPR-like"/>
    <property type="match status" value="1"/>
</dbReference>
<evidence type="ECO:0000256" key="1">
    <source>
        <dbReference type="SAM" id="Phobius"/>
    </source>
</evidence>
<feature type="transmembrane region" description="Helical" evidence="1">
    <location>
        <begin position="12"/>
        <end position="32"/>
    </location>
</feature>
<proteinExistence type="predicted"/>
<evidence type="ECO:0000313" key="3">
    <source>
        <dbReference type="Proteomes" id="UP000184327"/>
    </source>
</evidence>
<sequence>MPEPLQTPYHGWRIPLGLVAVLAFALYVASVLHLSPLPRPQQEDVLRVRLPVLLQVLQAGGDRYLAADLNVIRSATVGGGVTDAETYRIQAAIQLDAARLNPRHEDNYYIAAAIVPWLGYVDEAQEILRRASDSRPWDMMPPFFYAFNAAYFGQEYDEAGQWAEKAALRVGEPNATALRTMAAKWYERGNDPAQAIEMIERIKQMNLDPKVLPLLNARIARLEGLQVLRQAATQFHQQTGQPPAQLQDLLQAGLLPALPQDPLEIGYMLDAQGVPQLAMPGTGQ</sequence>
<dbReference type="STRING" id="1122156.SAMN02745117_02386"/>
<name>A0A1M5DGW3_9BURK</name>
<dbReference type="EMBL" id="FQUZ01000033">
    <property type="protein sequence ID" value="SHF66238.1"/>
    <property type="molecule type" value="Genomic_DNA"/>
</dbReference>
<accession>A0A1M5DGW3</accession>
<keyword evidence="1" id="KW-0472">Membrane</keyword>
<evidence type="ECO:0008006" key="4">
    <source>
        <dbReference type="Google" id="ProtNLM"/>
    </source>
</evidence>
<dbReference type="OrthoDB" id="8591518at2"/>
<keyword evidence="1" id="KW-1133">Transmembrane helix</keyword>
<reference evidence="2 3" key="1">
    <citation type="submission" date="2016-11" db="EMBL/GenBank/DDBJ databases">
        <authorList>
            <person name="Jaros S."/>
            <person name="Januszkiewicz K."/>
            <person name="Wedrychowicz H."/>
        </authorList>
    </citation>
    <scope>NUCLEOTIDE SEQUENCE [LARGE SCALE GENOMIC DNA]</scope>
    <source>
        <strain evidence="2 3">DSM 16112</strain>
    </source>
</reference>
<dbReference type="InterPro" id="IPR011990">
    <property type="entry name" value="TPR-like_helical_dom_sf"/>
</dbReference>
<keyword evidence="1" id="KW-0812">Transmembrane</keyword>
<dbReference type="Gene3D" id="1.25.40.10">
    <property type="entry name" value="Tetratricopeptide repeat domain"/>
    <property type="match status" value="1"/>
</dbReference>
<organism evidence="2 3">
    <name type="scientific">Lampropedia hyalina DSM 16112</name>
    <dbReference type="NCBI Taxonomy" id="1122156"/>
    <lineage>
        <taxon>Bacteria</taxon>
        <taxon>Pseudomonadati</taxon>
        <taxon>Pseudomonadota</taxon>
        <taxon>Betaproteobacteria</taxon>
        <taxon>Burkholderiales</taxon>
        <taxon>Comamonadaceae</taxon>
        <taxon>Lampropedia</taxon>
    </lineage>
</organism>
<keyword evidence="3" id="KW-1185">Reference proteome</keyword>
<dbReference type="AlphaFoldDB" id="A0A1M5DGW3"/>